<proteinExistence type="predicted"/>
<evidence type="ECO:0000259" key="4">
    <source>
        <dbReference type="Pfam" id="PF09375"/>
    </source>
</evidence>
<dbReference type="EMBL" id="JACIFU010000002">
    <property type="protein sequence ID" value="MBB4174197.1"/>
    <property type="molecule type" value="Genomic_DNA"/>
</dbReference>
<reference evidence="5 6" key="1">
    <citation type="submission" date="2020-08" db="EMBL/GenBank/DDBJ databases">
        <title>Genomic Encyclopedia of Type Strains, Phase IV (KMG-IV): sequencing the most valuable type-strain genomes for metagenomic binning, comparative biology and taxonomic classification.</title>
        <authorList>
            <person name="Goeker M."/>
        </authorList>
    </citation>
    <scope>NUCLEOTIDE SEQUENCE [LARGE SCALE GENOMIC DNA]</scope>
    <source>
        <strain evidence="5 6">DSM 101015</strain>
    </source>
</reference>
<sequence length="338" mass="36668">MRPLILSLALLCAPVMAVADTPNPKIGDIVSNHILPRFEMLADTTAGLASVAQQECAPTSEGLRDAYGSAFDAWVSASHLRFGPTETDDRAFALAFWPDSRGATPKVLSSLISAQDPIAETAEGYAQVSIAGRGFYAMEFLLYDDALMKAGPPAYHCQLLQTMSADMAATSQNILTDWQDRFADEMLNPSAEGQYRSDEEVLQELFKSLSAGLQFTSETRLGRPLGTFEHPRPTRAEARRSARSSLHVTLSLLSLRDLAARLAEGDDDLMAHLQSRFKKPLEELNELDDPVFSSVGAPQTRLKVEVIQQSVDAIRDLVRDGLGPTLGVAAGFNALDGD</sequence>
<evidence type="ECO:0000313" key="5">
    <source>
        <dbReference type="EMBL" id="MBB4174197.1"/>
    </source>
</evidence>
<evidence type="ECO:0000256" key="3">
    <source>
        <dbReference type="SAM" id="SignalP"/>
    </source>
</evidence>
<dbReference type="InterPro" id="IPR018976">
    <property type="entry name" value="Imelysin-like"/>
</dbReference>
<dbReference type="InterPro" id="IPR038352">
    <property type="entry name" value="Imelysin_sf"/>
</dbReference>
<comment type="subcellular location">
    <subcellularLocation>
        <location evidence="1">Cell envelope</location>
    </subcellularLocation>
</comment>
<dbReference type="Gene3D" id="1.20.1420.20">
    <property type="entry name" value="M75 peptidase, HXXE motif"/>
    <property type="match status" value="1"/>
</dbReference>
<keyword evidence="6" id="KW-1185">Reference proteome</keyword>
<accession>A0A7W6M9K0</accession>
<feature type="chain" id="PRO_5030563018" description="Imelysin-like domain-containing protein" evidence="3">
    <location>
        <begin position="20"/>
        <end position="338"/>
    </location>
</feature>
<dbReference type="CDD" id="cd14659">
    <property type="entry name" value="Imelysin-like_IPPA"/>
    <property type="match status" value="1"/>
</dbReference>
<protein>
    <recommendedName>
        <fullName evidence="4">Imelysin-like domain-containing protein</fullName>
    </recommendedName>
</protein>
<gene>
    <name evidence="5" type="ORF">GGR93_001970</name>
</gene>
<feature type="signal peptide" evidence="3">
    <location>
        <begin position="1"/>
        <end position="19"/>
    </location>
</feature>
<dbReference type="AlphaFoldDB" id="A0A7W6M9K0"/>
<dbReference type="OrthoDB" id="5729110at2"/>
<name>A0A7W6M9K0_9RHOB</name>
<dbReference type="Proteomes" id="UP000565745">
    <property type="component" value="Unassembled WGS sequence"/>
</dbReference>
<evidence type="ECO:0000256" key="2">
    <source>
        <dbReference type="ARBA" id="ARBA00022729"/>
    </source>
</evidence>
<dbReference type="RefSeq" id="WP_025056996.1">
    <property type="nucleotide sequence ID" value="NZ_JACIFU010000002.1"/>
</dbReference>
<dbReference type="InterPro" id="IPR034984">
    <property type="entry name" value="Imelysin-like_IPPA"/>
</dbReference>
<evidence type="ECO:0000313" key="6">
    <source>
        <dbReference type="Proteomes" id="UP000565745"/>
    </source>
</evidence>
<feature type="domain" description="Imelysin-like" evidence="4">
    <location>
        <begin position="34"/>
        <end position="314"/>
    </location>
</feature>
<comment type="caution">
    <text evidence="5">The sequence shown here is derived from an EMBL/GenBank/DDBJ whole genome shotgun (WGS) entry which is preliminary data.</text>
</comment>
<dbReference type="GO" id="GO:0030313">
    <property type="term" value="C:cell envelope"/>
    <property type="evidence" value="ECO:0007669"/>
    <property type="project" value="UniProtKB-SubCell"/>
</dbReference>
<evidence type="ECO:0000256" key="1">
    <source>
        <dbReference type="ARBA" id="ARBA00004196"/>
    </source>
</evidence>
<organism evidence="5 6">
    <name type="scientific">Sulfitobacter noctilucicola</name>
    <dbReference type="NCBI Taxonomy" id="1342301"/>
    <lineage>
        <taxon>Bacteria</taxon>
        <taxon>Pseudomonadati</taxon>
        <taxon>Pseudomonadota</taxon>
        <taxon>Alphaproteobacteria</taxon>
        <taxon>Rhodobacterales</taxon>
        <taxon>Roseobacteraceae</taxon>
        <taxon>Sulfitobacter</taxon>
    </lineage>
</organism>
<keyword evidence="2 3" id="KW-0732">Signal</keyword>
<dbReference type="Pfam" id="PF09375">
    <property type="entry name" value="Peptidase_M75"/>
    <property type="match status" value="1"/>
</dbReference>